<keyword evidence="4" id="KW-1185">Reference proteome</keyword>
<dbReference type="Proteomes" id="UP001239445">
    <property type="component" value="Unassembled WGS sequence"/>
</dbReference>
<name>A0AAJ0BCM5_9PEZI</name>
<feature type="chain" id="PRO_5042510653" description="Ecp2 effector protein-like domain-containing protein" evidence="1">
    <location>
        <begin position="22"/>
        <end position="220"/>
    </location>
</feature>
<protein>
    <recommendedName>
        <fullName evidence="2">Ecp2 effector protein-like domain-containing protein</fullName>
    </recommendedName>
</protein>
<evidence type="ECO:0000313" key="3">
    <source>
        <dbReference type="EMBL" id="KAK1755395.1"/>
    </source>
</evidence>
<gene>
    <name evidence="3" type="ORF">QBC47DRAFT_460411</name>
</gene>
<evidence type="ECO:0000256" key="1">
    <source>
        <dbReference type="SAM" id="SignalP"/>
    </source>
</evidence>
<dbReference type="AlphaFoldDB" id="A0AAJ0BCM5"/>
<dbReference type="Pfam" id="PF14856">
    <property type="entry name" value="Hce2"/>
    <property type="match status" value="1"/>
</dbReference>
<evidence type="ECO:0000313" key="4">
    <source>
        <dbReference type="Proteomes" id="UP001239445"/>
    </source>
</evidence>
<feature type="signal peptide" evidence="1">
    <location>
        <begin position="1"/>
        <end position="21"/>
    </location>
</feature>
<accession>A0AAJ0BCM5</accession>
<proteinExistence type="predicted"/>
<evidence type="ECO:0000259" key="2">
    <source>
        <dbReference type="Pfam" id="PF14856"/>
    </source>
</evidence>
<dbReference type="EMBL" id="MU839833">
    <property type="protein sequence ID" value="KAK1755395.1"/>
    <property type="molecule type" value="Genomic_DNA"/>
</dbReference>
<keyword evidence="1" id="KW-0732">Signal</keyword>
<comment type="caution">
    <text evidence="3">The sequence shown here is derived from an EMBL/GenBank/DDBJ whole genome shotgun (WGS) entry which is preliminary data.</text>
</comment>
<dbReference type="InterPro" id="IPR029226">
    <property type="entry name" value="Ecp2-like"/>
</dbReference>
<reference evidence="3" key="1">
    <citation type="submission" date="2023-06" db="EMBL/GenBank/DDBJ databases">
        <title>Genome-scale phylogeny and comparative genomics of the fungal order Sordariales.</title>
        <authorList>
            <consortium name="Lawrence Berkeley National Laboratory"/>
            <person name="Hensen N."/>
            <person name="Bonometti L."/>
            <person name="Westerberg I."/>
            <person name="Brannstrom I.O."/>
            <person name="Guillou S."/>
            <person name="Cros-Aarteil S."/>
            <person name="Calhoun S."/>
            <person name="Haridas S."/>
            <person name="Kuo A."/>
            <person name="Mondo S."/>
            <person name="Pangilinan J."/>
            <person name="Riley R."/>
            <person name="Labutti K."/>
            <person name="Andreopoulos B."/>
            <person name="Lipzen A."/>
            <person name="Chen C."/>
            <person name="Yanf M."/>
            <person name="Daum C."/>
            <person name="Ng V."/>
            <person name="Clum A."/>
            <person name="Steindorff A."/>
            <person name="Ohm R."/>
            <person name="Martin F."/>
            <person name="Silar P."/>
            <person name="Natvig D."/>
            <person name="Lalanne C."/>
            <person name="Gautier V."/>
            <person name="Ament-Velasquez S.L."/>
            <person name="Kruys A."/>
            <person name="Hutchinson M.I."/>
            <person name="Powell A.J."/>
            <person name="Barry K."/>
            <person name="Miller A.N."/>
            <person name="Grigoriev I.V."/>
            <person name="Debuchy R."/>
            <person name="Gladieux P."/>
            <person name="Thoren M.H."/>
            <person name="Johannesson H."/>
        </authorList>
    </citation>
    <scope>NUCLEOTIDE SEQUENCE</scope>
    <source>
        <strain evidence="3">PSN4</strain>
    </source>
</reference>
<organism evidence="3 4">
    <name type="scientific">Echria macrotheca</name>
    <dbReference type="NCBI Taxonomy" id="438768"/>
    <lineage>
        <taxon>Eukaryota</taxon>
        <taxon>Fungi</taxon>
        <taxon>Dikarya</taxon>
        <taxon>Ascomycota</taxon>
        <taxon>Pezizomycotina</taxon>
        <taxon>Sordariomycetes</taxon>
        <taxon>Sordariomycetidae</taxon>
        <taxon>Sordariales</taxon>
        <taxon>Schizotheciaceae</taxon>
        <taxon>Echria</taxon>
    </lineage>
</organism>
<feature type="domain" description="Ecp2 effector protein-like" evidence="2">
    <location>
        <begin position="93"/>
        <end position="202"/>
    </location>
</feature>
<sequence length="220" mass="23204">MHLSLRLLAHQALGLAALTEALTLPIGTRTTTTNPYEGLTPREVTLRSGETVTIWENRALHFTETRSDSSPPTNLDRRLTYTTYTGTGGRNDYCGESDPTVTHPTGGALAADCNALRLAYTDPVTTIGVKGYWTVTAADFTGATGGWVTLAASGTCKFPIQYSGGGSPQTVYFGANDMQFYLGDALQGQTTGTILARGSVSCNNNTAGVLLGVGYQATHV</sequence>